<name>A0A5B7ISC4_PORTR</name>
<accession>A0A5B7ISC4</accession>
<organism evidence="1 2">
    <name type="scientific">Portunus trituberculatus</name>
    <name type="common">Swimming crab</name>
    <name type="synonym">Neptunus trituberculatus</name>
    <dbReference type="NCBI Taxonomy" id="210409"/>
    <lineage>
        <taxon>Eukaryota</taxon>
        <taxon>Metazoa</taxon>
        <taxon>Ecdysozoa</taxon>
        <taxon>Arthropoda</taxon>
        <taxon>Crustacea</taxon>
        <taxon>Multicrustacea</taxon>
        <taxon>Malacostraca</taxon>
        <taxon>Eumalacostraca</taxon>
        <taxon>Eucarida</taxon>
        <taxon>Decapoda</taxon>
        <taxon>Pleocyemata</taxon>
        <taxon>Brachyura</taxon>
        <taxon>Eubrachyura</taxon>
        <taxon>Portunoidea</taxon>
        <taxon>Portunidae</taxon>
        <taxon>Portuninae</taxon>
        <taxon>Portunus</taxon>
    </lineage>
</organism>
<comment type="caution">
    <text evidence="1">The sequence shown here is derived from an EMBL/GenBank/DDBJ whole genome shotgun (WGS) entry which is preliminary data.</text>
</comment>
<sequence>MEATLRQRYAALNDPPKRRCLWRFASARWGDLRRYYADFPWNDYCFCVRDPSLCTERITETFAHNSTFDDSGLAPPSPPPSDYFMSKLKFFVTMFSMPSLAYGPDVVPPIVLKNCGSVLAPCHDQTLLTLSIYFYLPFLLEVCLHSACS</sequence>
<keyword evidence="2" id="KW-1185">Reference proteome</keyword>
<gene>
    <name evidence="1" type="ORF">E2C01_078290</name>
</gene>
<protein>
    <submittedName>
        <fullName evidence="1">Uncharacterized protein</fullName>
    </submittedName>
</protein>
<evidence type="ECO:0000313" key="1">
    <source>
        <dbReference type="EMBL" id="MPC83578.1"/>
    </source>
</evidence>
<dbReference type="EMBL" id="VSRR010062869">
    <property type="protein sequence ID" value="MPC83578.1"/>
    <property type="molecule type" value="Genomic_DNA"/>
</dbReference>
<dbReference type="Proteomes" id="UP000324222">
    <property type="component" value="Unassembled WGS sequence"/>
</dbReference>
<dbReference type="AlphaFoldDB" id="A0A5B7ISC4"/>
<evidence type="ECO:0000313" key="2">
    <source>
        <dbReference type="Proteomes" id="UP000324222"/>
    </source>
</evidence>
<proteinExistence type="predicted"/>
<reference evidence="1 2" key="1">
    <citation type="submission" date="2019-05" db="EMBL/GenBank/DDBJ databases">
        <title>Another draft genome of Portunus trituberculatus and its Hox gene families provides insights of decapod evolution.</title>
        <authorList>
            <person name="Jeong J.-H."/>
            <person name="Song I."/>
            <person name="Kim S."/>
            <person name="Choi T."/>
            <person name="Kim D."/>
            <person name="Ryu S."/>
            <person name="Kim W."/>
        </authorList>
    </citation>
    <scope>NUCLEOTIDE SEQUENCE [LARGE SCALE GENOMIC DNA]</scope>
    <source>
        <tissue evidence="1">Muscle</tissue>
    </source>
</reference>